<dbReference type="EMBL" id="CM055756">
    <property type="protein sequence ID" value="KAJ7989882.1"/>
    <property type="molecule type" value="Genomic_DNA"/>
</dbReference>
<protein>
    <submittedName>
        <fullName evidence="1">Uncharacterized protein</fullName>
    </submittedName>
</protein>
<gene>
    <name evidence="1" type="ORF">DPEC_G00309090</name>
</gene>
<dbReference type="Proteomes" id="UP001157502">
    <property type="component" value="Chromosome 29"/>
</dbReference>
<comment type="caution">
    <text evidence="1">The sequence shown here is derived from an EMBL/GenBank/DDBJ whole genome shotgun (WGS) entry which is preliminary data.</text>
</comment>
<evidence type="ECO:0000313" key="1">
    <source>
        <dbReference type="EMBL" id="KAJ7989882.1"/>
    </source>
</evidence>
<evidence type="ECO:0000313" key="2">
    <source>
        <dbReference type="Proteomes" id="UP001157502"/>
    </source>
</evidence>
<name>A0ACC2FF05_DALPE</name>
<sequence>MLEDVFLQQYADVRVWKVTNVLRDRCIKKLNARILSLLSLVDESIVLCQVEEANIKESSIQCREILRSLRPQQEDYKETVMKDDVAIDPDVLPEERQEMELLNRMLEKAVQVRGGTKPHKDPPNSTRPKNEPVDTTLGRQRAMPTDCVKGTKNAIRSASKPIAIGKNESVMFPPVRPSSSGRGKTGHLISRSVKIRKQLVTSSKRLPLQSSGKVPKQTCPPGRESHDEGPVLVPVPGHYRESEVSQRSLFGEDSSQPAHERDPVSVLSRVEGLSSTESPVSVPLNSMLSKWSSLRNRGSRLWEKVLAYQSKHVVEQNHFMERVKATFPKEYPCHRSPADTGAQVDRMTELCRDLTQRCQISELTGTKPGTCKKNNYESLLMLDGLEQMVTDLRRHAGQLMKESEAWDRRGRPEGCDGNCTVRRRARLGDPGRVAVLPPTLVYTTQAELQEVERLRLRVEVLQQEVQLQQALSDIVVTLSSPGPPNPSVLRDIYSLLAEGGVQFPSLVLDMDPD</sequence>
<reference evidence="1" key="1">
    <citation type="submission" date="2021-05" db="EMBL/GenBank/DDBJ databases">
        <authorList>
            <person name="Pan Q."/>
            <person name="Jouanno E."/>
            <person name="Zahm M."/>
            <person name="Klopp C."/>
            <person name="Cabau C."/>
            <person name="Louis A."/>
            <person name="Berthelot C."/>
            <person name="Parey E."/>
            <person name="Roest Crollius H."/>
            <person name="Montfort J."/>
            <person name="Robinson-Rechavi M."/>
            <person name="Bouchez O."/>
            <person name="Lampietro C."/>
            <person name="Lopez Roques C."/>
            <person name="Donnadieu C."/>
            <person name="Postlethwait J."/>
            <person name="Bobe J."/>
            <person name="Dillon D."/>
            <person name="Chandos A."/>
            <person name="von Hippel F."/>
            <person name="Guiguen Y."/>
        </authorList>
    </citation>
    <scope>NUCLEOTIDE SEQUENCE</scope>
    <source>
        <strain evidence="1">YG-Jan2019</strain>
    </source>
</reference>
<proteinExistence type="predicted"/>
<organism evidence="1 2">
    <name type="scientific">Dallia pectoralis</name>
    <name type="common">Alaska blackfish</name>
    <dbReference type="NCBI Taxonomy" id="75939"/>
    <lineage>
        <taxon>Eukaryota</taxon>
        <taxon>Metazoa</taxon>
        <taxon>Chordata</taxon>
        <taxon>Craniata</taxon>
        <taxon>Vertebrata</taxon>
        <taxon>Euteleostomi</taxon>
        <taxon>Actinopterygii</taxon>
        <taxon>Neopterygii</taxon>
        <taxon>Teleostei</taxon>
        <taxon>Protacanthopterygii</taxon>
        <taxon>Esociformes</taxon>
        <taxon>Umbridae</taxon>
        <taxon>Dallia</taxon>
    </lineage>
</organism>
<accession>A0ACC2FF05</accession>
<keyword evidence="2" id="KW-1185">Reference proteome</keyword>